<dbReference type="STRING" id="716544.wcw_0402"/>
<accession>D6YUG3</accession>
<dbReference type="HOGENOM" id="CLU_1926732_0_0_0"/>
<reference evidence="1 2" key="1">
    <citation type="journal article" date="2010" name="PLoS ONE">
        <title>The Waddlia genome: a window into chlamydial biology.</title>
        <authorList>
            <person name="Bertelli C."/>
            <person name="Collyn F."/>
            <person name="Croxatto A."/>
            <person name="Ruckert C."/>
            <person name="Polkinghorne A."/>
            <person name="Kebbi-Beghdadi C."/>
            <person name="Goesmann A."/>
            <person name="Vaughan L."/>
            <person name="Greub G."/>
        </authorList>
    </citation>
    <scope>NUCLEOTIDE SEQUENCE [LARGE SCALE GENOMIC DNA]</scope>
    <source>
        <strain evidence="2">ATCC VR-1470 / WSU 86-1044</strain>
    </source>
</reference>
<gene>
    <name evidence="1" type="ordered locus">wcw_0402</name>
</gene>
<dbReference type="EMBL" id="CP001928">
    <property type="protein sequence ID" value="ADI37774.1"/>
    <property type="molecule type" value="Genomic_DNA"/>
</dbReference>
<evidence type="ECO:0000313" key="2">
    <source>
        <dbReference type="Proteomes" id="UP000001505"/>
    </source>
</evidence>
<dbReference type="KEGG" id="wch:wcw_0402"/>
<evidence type="ECO:0000313" key="1">
    <source>
        <dbReference type="EMBL" id="ADI37774.1"/>
    </source>
</evidence>
<name>D6YUG3_WADCW</name>
<proteinExistence type="predicted"/>
<dbReference type="AlphaFoldDB" id="D6YUG3"/>
<dbReference type="Proteomes" id="UP000001505">
    <property type="component" value="Chromosome"/>
</dbReference>
<keyword evidence="2" id="KW-1185">Reference proteome</keyword>
<protein>
    <submittedName>
        <fullName evidence="1">Uncharacterized protein</fullName>
    </submittedName>
</protein>
<sequence length="131" mass="15499">MKREEIHIMKKKDSSICWVIDFKKSDSKRSGTLLFEFYTPQEPSAFPKPKRKKSQYKALEFLQQIQDSCESLKEECRETSESGQSESYEEQITRITEDIGYLFGMIKEFTQLMQKLQRPPEDSSQKEEKNP</sequence>
<organism evidence="1 2">
    <name type="scientific">Waddlia chondrophila (strain ATCC VR-1470 / WSU 86-1044)</name>
    <dbReference type="NCBI Taxonomy" id="716544"/>
    <lineage>
        <taxon>Bacteria</taxon>
        <taxon>Pseudomonadati</taxon>
        <taxon>Chlamydiota</taxon>
        <taxon>Chlamydiia</taxon>
        <taxon>Parachlamydiales</taxon>
        <taxon>Waddliaceae</taxon>
        <taxon>Waddlia</taxon>
    </lineage>
</organism>